<feature type="binding site" evidence="8">
    <location>
        <position position="90"/>
    </location>
    <ligand>
        <name>tRNA</name>
        <dbReference type="ChEBI" id="CHEBI:17843"/>
    </ligand>
</feature>
<dbReference type="SUPFAM" id="SSF53178">
    <property type="entry name" value="Peptidyl-tRNA hydrolase-like"/>
    <property type="match status" value="1"/>
</dbReference>
<feature type="site" description="Stabilizes the basic form of H active site to accept a proton" evidence="8">
    <location>
        <position position="115"/>
    </location>
</feature>
<comment type="function">
    <text evidence="8">Hydrolyzes ribosome-free peptidyl-tRNAs (with 1 or more amino acids incorporated), which drop off the ribosome during protein synthesis, or as a result of ribosome stalling.</text>
</comment>
<keyword evidence="12" id="KW-1185">Reference proteome</keyword>
<comment type="caution">
    <text evidence="11">The sequence shown here is derived from an EMBL/GenBank/DDBJ whole genome shotgun (WGS) entry which is preliminary data.</text>
</comment>
<dbReference type="EMBL" id="JACRST010000017">
    <property type="protein sequence ID" value="MBC8547341.1"/>
    <property type="molecule type" value="Genomic_DNA"/>
</dbReference>
<evidence type="ECO:0000256" key="10">
    <source>
        <dbReference type="RuleBase" id="RU004320"/>
    </source>
</evidence>
<evidence type="ECO:0000256" key="9">
    <source>
        <dbReference type="RuleBase" id="RU000673"/>
    </source>
</evidence>
<protein>
    <recommendedName>
        <fullName evidence="7 8">Peptidyl-tRNA hydrolase</fullName>
        <shortName evidence="8">Pth</shortName>
        <ecNumber evidence="1 8">3.1.1.29</ecNumber>
    </recommendedName>
</protein>
<dbReference type="GO" id="GO:0006515">
    <property type="term" value="P:protein quality control for misfolded or incompletely synthesized proteins"/>
    <property type="evidence" value="ECO:0007669"/>
    <property type="project" value="UniProtKB-UniRule"/>
</dbReference>
<comment type="function">
    <text evidence="8">Catalyzes the release of premature peptidyl moieties from peptidyl-tRNA molecules trapped in stalled 50S ribosomal subunits, and thus maintains levels of free tRNAs and 50S ribosomes.</text>
</comment>
<dbReference type="GO" id="GO:0072344">
    <property type="term" value="P:rescue of stalled ribosome"/>
    <property type="evidence" value="ECO:0007669"/>
    <property type="project" value="UniProtKB-UniRule"/>
</dbReference>
<dbReference type="PROSITE" id="PS01195">
    <property type="entry name" value="PEPT_TRNA_HYDROL_1"/>
    <property type="match status" value="1"/>
</dbReference>
<evidence type="ECO:0000256" key="4">
    <source>
        <dbReference type="ARBA" id="ARBA00022884"/>
    </source>
</evidence>
<dbReference type="InterPro" id="IPR001328">
    <property type="entry name" value="Pept_tRNA_hydro"/>
</dbReference>
<gene>
    <name evidence="8" type="primary">pth</name>
    <name evidence="11" type="ORF">H8711_10435</name>
</gene>
<dbReference type="Proteomes" id="UP000653127">
    <property type="component" value="Unassembled WGS sequence"/>
</dbReference>
<dbReference type="PANTHER" id="PTHR17224:SF1">
    <property type="entry name" value="PEPTIDYL-TRNA HYDROLASE"/>
    <property type="match status" value="1"/>
</dbReference>
<keyword evidence="3 8" id="KW-0378">Hydrolase</keyword>
<dbReference type="Pfam" id="PF01195">
    <property type="entry name" value="Pept_tRNA_hydro"/>
    <property type="match status" value="1"/>
</dbReference>
<evidence type="ECO:0000256" key="1">
    <source>
        <dbReference type="ARBA" id="ARBA00013260"/>
    </source>
</evidence>
<keyword evidence="2 8" id="KW-0820">tRNA-binding</keyword>
<comment type="subcellular location">
    <subcellularLocation>
        <location evidence="8">Cytoplasm</location>
    </subcellularLocation>
</comment>
<feature type="binding site" evidence="8">
    <location>
        <position position="136"/>
    </location>
    <ligand>
        <name>tRNA</name>
        <dbReference type="ChEBI" id="CHEBI:17843"/>
    </ligand>
</feature>
<feature type="binding site" evidence="8">
    <location>
        <position position="88"/>
    </location>
    <ligand>
        <name>tRNA</name>
        <dbReference type="ChEBI" id="CHEBI:17843"/>
    </ligand>
</feature>
<evidence type="ECO:0000256" key="3">
    <source>
        <dbReference type="ARBA" id="ARBA00022801"/>
    </source>
</evidence>
<evidence type="ECO:0000256" key="6">
    <source>
        <dbReference type="ARBA" id="ARBA00048707"/>
    </source>
</evidence>
<evidence type="ECO:0000256" key="8">
    <source>
        <dbReference type="HAMAP-Rule" id="MF_00083"/>
    </source>
</evidence>
<comment type="similarity">
    <text evidence="5 8 10">Belongs to the PTH family.</text>
</comment>
<dbReference type="RefSeq" id="WP_249283385.1">
    <property type="nucleotide sequence ID" value="NZ_JACRST010000017.1"/>
</dbReference>
<dbReference type="CDD" id="cd00462">
    <property type="entry name" value="PTH"/>
    <property type="match status" value="1"/>
</dbReference>
<evidence type="ECO:0000313" key="11">
    <source>
        <dbReference type="EMBL" id="MBC8547341.1"/>
    </source>
</evidence>
<feature type="site" description="Discriminates between blocked and unblocked aminoacyl-tRNA" evidence="8">
    <location>
        <position position="33"/>
    </location>
</feature>
<dbReference type="GO" id="GO:0005737">
    <property type="term" value="C:cytoplasm"/>
    <property type="evidence" value="ECO:0007669"/>
    <property type="project" value="UniProtKB-SubCell"/>
</dbReference>
<dbReference type="AlphaFoldDB" id="A0A926I5J3"/>
<keyword evidence="8" id="KW-0963">Cytoplasm</keyword>
<dbReference type="GO" id="GO:0004045">
    <property type="term" value="F:peptidyl-tRNA hydrolase activity"/>
    <property type="evidence" value="ECO:0007669"/>
    <property type="project" value="UniProtKB-UniRule"/>
</dbReference>
<dbReference type="GO" id="GO:0000049">
    <property type="term" value="F:tRNA binding"/>
    <property type="evidence" value="ECO:0007669"/>
    <property type="project" value="UniProtKB-UniRule"/>
</dbReference>
<organism evidence="11 12">
    <name type="scientific">Ligaoa zhengdingensis</name>
    <dbReference type="NCBI Taxonomy" id="2763658"/>
    <lineage>
        <taxon>Bacteria</taxon>
        <taxon>Bacillati</taxon>
        <taxon>Bacillota</taxon>
        <taxon>Clostridia</taxon>
        <taxon>Eubacteriales</taxon>
        <taxon>Oscillospiraceae</taxon>
        <taxon>Ligaoa</taxon>
    </lineage>
</organism>
<dbReference type="InterPro" id="IPR018171">
    <property type="entry name" value="Pept_tRNA_hydro_CS"/>
</dbReference>
<name>A0A926I5J3_9FIRM</name>
<proteinExistence type="inferred from homology"/>
<evidence type="ECO:0000256" key="5">
    <source>
        <dbReference type="ARBA" id="ARBA00038063"/>
    </source>
</evidence>
<evidence type="ECO:0000256" key="2">
    <source>
        <dbReference type="ARBA" id="ARBA00022555"/>
    </source>
</evidence>
<dbReference type="InterPro" id="IPR036416">
    <property type="entry name" value="Pept_tRNA_hydro_sf"/>
</dbReference>
<sequence length="212" mass="23407">MIDIFAQLEKLKKKPAGAAPTGPVEFLVVGLGNPGGKYEITRHNAGFLAVDRCAEKLGVKIDRIKFKSLCGEAMIAGRRVLFLKPSTFMNNSGEAVRDAAQFHKVPSDRILVIYDDISLDVGGVRIRRKGSDGGHNGIKSILYLLGRDDFPRIKIGVGKKPHPDYDLADWVLSRFTSKDLEVLNPVFDNTLDMVTKIVSGQIDQAMNLYNHN</sequence>
<dbReference type="EC" id="3.1.1.29" evidence="1 8"/>
<feature type="binding site" evidence="8">
    <location>
        <position position="38"/>
    </location>
    <ligand>
        <name>tRNA</name>
        <dbReference type="ChEBI" id="CHEBI:17843"/>
    </ligand>
</feature>
<dbReference type="FunFam" id="3.40.50.1470:FF:000001">
    <property type="entry name" value="Peptidyl-tRNA hydrolase"/>
    <property type="match status" value="1"/>
</dbReference>
<dbReference type="PROSITE" id="PS01196">
    <property type="entry name" value="PEPT_TRNA_HYDROL_2"/>
    <property type="match status" value="1"/>
</dbReference>
<evidence type="ECO:0000256" key="7">
    <source>
        <dbReference type="ARBA" id="ARBA00050038"/>
    </source>
</evidence>
<keyword evidence="4 8" id="KW-0694">RNA-binding</keyword>
<evidence type="ECO:0000313" key="12">
    <source>
        <dbReference type="Proteomes" id="UP000653127"/>
    </source>
</evidence>
<dbReference type="PANTHER" id="PTHR17224">
    <property type="entry name" value="PEPTIDYL-TRNA HYDROLASE"/>
    <property type="match status" value="1"/>
</dbReference>
<dbReference type="Gene3D" id="3.40.50.1470">
    <property type="entry name" value="Peptidyl-tRNA hydrolase"/>
    <property type="match status" value="1"/>
</dbReference>
<comment type="catalytic activity">
    <reaction evidence="6 8 9">
        <text>an N-acyl-L-alpha-aminoacyl-tRNA + H2O = an N-acyl-L-amino acid + a tRNA + H(+)</text>
        <dbReference type="Rhea" id="RHEA:54448"/>
        <dbReference type="Rhea" id="RHEA-COMP:10123"/>
        <dbReference type="Rhea" id="RHEA-COMP:13883"/>
        <dbReference type="ChEBI" id="CHEBI:15377"/>
        <dbReference type="ChEBI" id="CHEBI:15378"/>
        <dbReference type="ChEBI" id="CHEBI:59874"/>
        <dbReference type="ChEBI" id="CHEBI:78442"/>
        <dbReference type="ChEBI" id="CHEBI:138191"/>
        <dbReference type="EC" id="3.1.1.29"/>
    </reaction>
</comment>
<comment type="subunit">
    <text evidence="8">Monomer.</text>
</comment>
<dbReference type="HAMAP" id="MF_00083">
    <property type="entry name" value="Pept_tRNA_hydro_bact"/>
    <property type="match status" value="1"/>
</dbReference>
<accession>A0A926I5J3</accession>
<reference evidence="11" key="1">
    <citation type="submission" date="2020-08" db="EMBL/GenBank/DDBJ databases">
        <title>Genome public.</title>
        <authorList>
            <person name="Liu C."/>
            <person name="Sun Q."/>
        </authorList>
    </citation>
    <scope>NUCLEOTIDE SEQUENCE</scope>
    <source>
        <strain evidence="11">NSJ-31</strain>
    </source>
</reference>
<feature type="active site" description="Proton acceptor" evidence="8">
    <location>
        <position position="43"/>
    </location>
</feature>
<dbReference type="NCBIfam" id="TIGR00447">
    <property type="entry name" value="pth"/>
    <property type="match status" value="1"/>
</dbReference>